<sequence>MAEKPKQEAREPQYSAMFEALATTSFEHDEICSLLPSQQHLPGSSSSTANSGSANTTGGNDASNGTEDLPTRTAS</sequence>
<name>A0ABR1R950_9PEZI</name>
<evidence type="ECO:0000313" key="2">
    <source>
        <dbReference type="EMBL" id="KAK8005866.1"/>
    </source>
</evidence>
<dbReference type="EMBL" id="JAQQWI010000017">
    <property type="protein sequence ID" value="KAK8005866.1"/>
    <property type="molecule type" value="Genomic_DNA"/>
</dbReference>
<reference evidence="2 3" key="1">
    <citation type="submission" date="2023-01" db="EMBL/GenBank/DDBJ databases">
        <title>Analysis of 21 Apiospora genomes using comparative genomics revels a genus with tremendous synthesis potential of carbohydrate active enzymes and secondary metabolites.</title>
        <authorList>
            <person name="Sorensen T."/>
        </authorList>
    </citation>
    <scope>NUCLEOTIDE SEQUENCE [LARGE SCALE GENOMIC DNA]</scope>
    <source>
        <strain evidence="2 3">CBS 20057</strain>
    </source>
</reference>
<protein>
    <recommendedName>
        <fullName evidence="4">Pheromone</fullName>
    </recommendedName>
</protein>
<accession>A0ABR1R950</accession>
<evidence type="ECO:0000256" key="1">
    <source>
        <dbReference type="SAM" id="MobiDB-lite"/>
    </source>
</evidence>
<keyword evidence="3" id="KW-1185">Reference proteome</keyword>
<feature type="region of interest" description="Disordered" evidence="1">
    <location>
        <begin position="34"/>
        <end position="75"/>
    </location>
</feature>
<comment type="caution">
    <text evidence="2">The sequence shown here is derived from an EMBL/GenBank/DDBJ whole genome shotgun (WGS) entry which is preliminary data.</text>
</comment>
<feature type="compositionally biased region" description="Polar residues" evidence="1">
    <location>
        <begin position="61"/>
        <end position="75"/>
    </location>
</feature>
<dbReference type="Proteomes" id="UP001396898">
    <property type="component" value="Unassembled WGS sequence"/>
</dbReference>
<proteinExistence type="predicted"/>
<evidence type="ECO:0000313" key="3">
    <source>
        <dbReference type="Proteomes" id="UP001396898"/>
    </source>
</evidence>
<gene>
    <name evidence="2" type="ORF">PG991_012163</name>
</gene>
<organism evidence="2 3">
    <name type="scientific">Apiospora marii</name>
    <dbReference type="NCBI Taxonomy" id="335849"/>
    <lineage>
        <taxon>Eukaryota</taxon>
        <taxon>Fungi</taxon>
        <taxon>Dikarya</taxon>
        <taxon>Ascomycota</taxon>
        <taxon>Pezizomycotina</taxon>
        <taxon>Sordariomycetes</taxon>
        <taxon>Xylariomycetidae</taxon>
        <taxon>Amphisphaeriales</taxon>
        <taxon>Apiosporaceae</taxon>
        <taxon>Apiospora</taxon>
    </lineage>
</organism>
<evidence type="ECO:0008006" key="4">
    <source>
        <dbReference type="Google" id="ProtNLM"/>
    </source>
</evidence>
<feature type="compositionally biased region" description="Low complexity" evidence="1">
    <location>
        <begin position="43"/>
        <end position="60"/>
    </location>
</feature>